<evidence type="ECO:0000313" key="2">
    <source>
        <dbReference type="Proteomes" id="UP000007266"/>
    </source>
</evidence>
<proteinExistence type="predicted"/>
<gene>
    <name evidence="1" type="primary">AUGUSTUS-3.0.2_34293</name>
    <name evidence="1" type="ORF">TcasGA2_TC034293</name>
</gene>
<dbReference type="Proteomes" id="UP000007266">
    <property type="component" value="Linkage group 9"/>
</dbReference>
<name>A0A139WCG0_TRICA</name>
<accession>A0A139WCG0</accession>
<reference evidence="1 2" key="1">
    <citation type="journal article" date="2008" name="Nature">
        <title>The genome of the model beetle and pest Tribolium castaneum.</title>
        <authorList>
            <consortium name="Tribolium Genome Sequencing Consortium"/>
            <person name="Richards S."/>
            <person name="Gibbs R.A."/>
            <person name="Weinstock G.M."/>
            <person name="Brown S.J."/>
            <person name="Denell R."/>
            <person name="Beeman R.W."/>
            <person name="Gibbs R."/>
            <person name="Beeman R.W."/>
            <person name="Brown S.J."/>
            <person name="Bucher G."/>
            <person name="Friedrich M."/>
            <person name="Grimmelikhuijzen C.J."/>
            <person name="Klingler M."/>
            <person name="Lorenzen M."/>
            <person name="Richards S."/>
            <person name="Roth S."/>
            <person name="Schroder R."/>
            <person name="Tautz D."/>
            <person name="Zdobnov E.M."/>
            <person name="Muzny D."/>
            <person name="Gibbs R.A."/>
            <person name="Weinstock G.M."/>
            <person name="Attaway T."/>
            <person name="Bell S."/>
            <person name="Buhay C.J."/>
            <person name="Chandrabose M.N."/>
            <person name="Chavez D."/>
            <person name="Clerk-Blankenburg K.P."/>
            <person name="Cree A."/>
            <person name="Dao M."/>
            <person name="Davis C."/>
            <person name="Chacko J."/>
            <person name="Dinh H."/>
            <person name="Dugan-Rocha S."/>
            <person name="Fowler G."/>
            <person name="Garner T.T."/>
            <person name="Garnes J."/>
            <person name="Gnirke A."/>
            <person name="Hawes A."/>
            <person name="Hernandez J."/>
            <person name="Hines S."/>
            <person name="Holder M."/>
            <person name="Hume J."/>
            <person name="Jhangiani S.N."/>
            <person name="Joshi V."/>
            <person name="Khan Z.M."/>
            <person name="Jackson L."/>
            <person name="Kovar C."/>
            <person name="Kowis A."/>
            <person name="Lee S."/>
            <person name="Lewis L.R."/>
            <person name="Margolis J."/>
            <person name="Morgan M."/>
            <person name="Nazareth L.V."/>
            <person name="Nguyen N."/>
            <person name="Okwuonu G."/>
            <person name="Parker D."/>
            <person name="Richards S."/>
            <person name="Ruiz S.J."/>
            <person name="Santibanez J."/>
            <person name="Savard J."/>
            <person name="Scherer S.E."/>
            <person name="Schneider B."/>
            <person name="Sodergren E."/>
            <person name="Tautz D."/>
            <person name="Vattahil S."/>
            <person name="Villasana D."/>
            <person name="White C.S."/>
            <person name="Wright R."/>
            <person name="Park Y."/>
            <person name="Beeman R.W."/>
            <person name="Lord J."/>
            <person name="Oppert B."/>
            <person name="Lorenzen M."/>
            <person name="Brown S."/>
            <person name="Wang L."/>
            <person name="Savard J."/>
            <person name="Tautz D."/>
            <person name="Richards S."/>
            <person name="Weinstock G."/>
            <person name="Gibbs R.A."/>
            <person name="Liu Y."/>
            <person name="Worley K."/>
            <person name="Weinstock G."/>
            <person name="Elsik C.G."/>
            <person name="Reese J.T."/>
            <person name="Elhaik E."/>
            <person name="Landan G."/>
            <person name="Graur D."/>
            <person name="Arensburger P."/>
            <person name="Atkinson P."/>
            <person name="Beeman R.W."/>
            <person name="Beidler J."/>
            <person name="Brown S.J."/>
            <person name="Demuth J.P."/>
            <person name="Drury D.W."/>
            <person name="Du Y.Z."/>
            <person name="Fujiwara H."/>
            <person name="Lorenzen M."/>
            <person name="Maselli V."/>
            <person name="Osanai M."/>
            <person name="Park Y."/>
            <person name="Robertson H.M."/>
            <person name="Tu Z."/>
            <person name="Wang J.J."/>
            <person name="Wang S."/>
            <person name="Richards S."/>
            <person name="Song H."/>
            <person name="Zhang L."/>
            <person name="Sodergren E."/>
            <person name="Werner D."/>
            <person name="Stanke M."/>
            <person name="Morgenstern B."/>
            <person name="Solovyev V."/>
            <person name="Kosarev P."/>
            <person name="Brown G."/>
            <person name="Chen H.C."/>
            <person name="Ermolaeva O."/>
            <person name="Hlavina W."/>
            <person name="Kapustin Y."/>
            <person name="Kiryutin B."/>
            <person name="Kitts P."/>
            <person name="Maglott D."/>
            <person name="Pruitt K."/>
            <person name="Sapojnikov V."/>
            <person name="Souvorov A."/>
            <person name="Mackey A.J."/>
            <person name="Waterhouse R.M."/>
            <person name="Wyder S."/>
            <person name="Zdobnov E.M."/>
            <person name="Zdobnov E.M."/>
            <person name="Wyder S."/>
            <person name="Kriventseva E.V."/>
            <person name="Kadowaki T."/>
            <person name="Bork P."/>
            <person name="Aranda M."/>
            <person name="Bao R."/>
            <person name="Beermann A."/>
            <person name="Berns N."/>
            <person name="Bolognesi R."/>
            <person name="Bonneton F."/>
            <person name="Bopp D."/>
            <person name="Brown S.J."/>
            <person name="Bucher G."/>
            <person name="Butts T."/>
            <person name="Chaumot A."/>
            <person name="Denell R.E."/>
            <person name="Ferrier D.E."/>
            <person name="Friedrich M."/>
            <person name="Gordon C.M."/>
            <person name="Jindra M."/>
            <person name="Klingler M."/>
            <person name="Lan Q."/>
            <person name="Lattorff H.M."/>
            <person name="Laudet V."/>
            <person name="von Levetsow C."/>
            <person name="Liu Z."/>
            <person name="Lutz R."/>
            <person name="Lynch J.A."/>
            <person name="da Fonseca R.N."/>
            <person name="Posnien N."/>
            <person name="Reuter R."/>
            <person name="Roth S."/>
            <person name="Savard J."/>
            <person name="Schinko J.B."/>
            <person name="Schmitt C."/>
            <person name="Schoppmeier M."/>
            <person name="Schroder R."/>
            <person name="Shippy T.D."/>
            <person name="Simonnet F."/>
            <person name="Marques-Souza H."/>
            <person name="Tautz D."/>
            <person name="Tomoyasu Y."/>
            <person name="Trauner J."/>
            <person name="Van der Zee M."/>
            <person name="Vervoort M."/>
            <person name="Wittkopp N."/>
            <person name="Wimmer E.A."/>
            <person name="Yang X."/>
            <person name="Jones A.K."/>
            <person name="Sattelle D.B."/>
            <person name="Ebert P.R."/>
            <person name="Nelson D."/>
            <person name="Scott J.G."/>
            <person name="Beeman R.W."/>
            <person name="Muthukrishnan S."/>
            <person name="Kramer K.J."/>
            <person name="Arakane Y."/>
            <person name="Beeman R.W."/>
            <person name="Zhu Q."/>
            <person name="Hogenkamp D."/>
            <person name="Dixit R."/>
            <person name="Oppert B."/>
            <person name="Jiang H."/>
            <person name="Zou Z."/>
            <person name="Marshall J."/>
            <person name="Elpidina E."/>
            <person name="Vinokurov K."/>
            <person name="Oppert C."/>
            <person name="Zou Z."/>
            <person name="Evans J."/>
            <person name="Lu Z."/>
            <person name="Zhao P."/>
            <person name="Sumathipala N."/>
            <person name="Altincicek B."/>
            <person name="Vilcinskas A."/>
            <person name="Williams M."/>
            <person name="Hultmark D."/>
            <person name="Hetru C."/>
            <person name="Jiang H."/>
            <person name="Grimmelikhuijzen C.J."/>
            <person name="Hauser F."/>
            <person name="Cazzamali G."/>
            <person name="Williamson M."/>
            <person name="Park Y."/>
            <person name="Li B."/>
            <person name="Tanaka Y."/>
            <person name="Predel R."/>
            <person name="Neupert S."/>
            <person name="Schachtner J."/>
            <person name="Verleyen P."/>
            <person name="Raible F."/>
            <person name="Bork P."/>
            <person name="Friedrich M."/>
            <person name="Walden K.K."/>
            <person name="Robertson H.M."/>
            <person name="Angeli S."/>
            <person name="Foret S."/>
            <person name="Bucher G."/>
            <person name="Schuetz S."/>
            <person name="Maleszka R."/>
            <person name="Wimmer E.A."/>
            <person name="Beeman R.W."/>
            <person name="Lorenzen M."/>
            <person name="Tomoyasu Y."/>
            <person name="Miller S.C."/>
            <person name="Grossmann D."/>
            <person name="Bucher G."/>
        </authorList>
    </citation>
    <scope>NUCLEOTIDE SEQUENCE [LARGE SCALE GENOMIC DNA]</scope>
    <source>
        <strain evidence="1 2">Georgia GA2</strain>
    </source>
</reference>
<reference evidence="1 2" key="2">
    <citation type="journal article" date="2010" name="Nucleic Acids Res.">
        <title>BeetleBase in 2010: revisions to provide comprehensive genomic information for Tribolium castaneum.</title>
        <authorList>
            <person name="Kim H.S."/>
            <person name="Murphy T."/>
            <person name="Xia J."/>
            <person name="Caragea D."/>
            <person name="Park Y."/>
            <person name="Beeman R.W."/>
            <person name="Lorenzen M.D."/>
            <person name="Butcher S."/>
            <person name="Manak J.R."/>
            <person name="Brown S.J."/>
        </authorList>
    </citation>
    <scope>GENOME REANNOTATION</scope>
    <source>
        <strain evidence="1 2">Georgia GA2</strain>
    </source>
</reference>
<dbReference type="AlphaFoldDB" id="A0A139WCG0"/>
<keyword evidence="2" id="KW-1185">Reference proteome</keyword>
<evidence type="ECO:0000313" key="1">
    <source>
        <dbReference type="EMBL" id="KYB25613.1"/>
    </source>
</evidence>
<organism evidence="1 2">
    <name type="scientific">Tribolium castaneum</name>
    <name type="common">Red flour beetle</name>
    <dbReference type="NCBI Taxonomy" id="7070"/>
    <lineage>
        <taxon>Eukaryota</taxon>
        <taxon>Metazoa</taxon>
        <taxon>Ecdysozoa</taxon>
        <taxon>Arthropoda</taxon>
        <taxon>Hexapoda</taxon>
        <taxon>Insecta</taxon>
        <taxon>Pterygota</taxon>
        <taxon>Neoptera</taxon>
        <taxon>Endopterygota</taxon>
        <taxon>Coleoptera</taxon>
        <taxon>Polyphaga</taxon>
        <taxon>Cucujiformia</taxon>
        <taxon>Tenebrionidae</taxon>
        <taxon>Tenebrionidae incertae sedis</taxon>
        <taxon>Tribolium</taxon>
    </lineage>
</organism>
<dbReference type="EMBL" id="KQ971370">
    <property type="protein sequence ID" value="KYB25613.1"/>
    <property type="molecule type" value="Genomic_DNA"/>
</dbReference>
<sequence>MWLREVKDVISLFVDFNDAFDNLRWNEVLKRIKEVGCSEYNPWKSYFCDRKVCAAGQKGEIWKRV</sequence>
<dbReference type="InParanoid" id="A0A139WCG0"/>
<protein>
    <submittedName>
        <fullName evidence="1">Retrovirus-related Pol polyprotein from type-1 retrotransposable element R1-like Protein</fullName>
    </submittedName>
</protein>